<accession>A0A8H6SRC2</accession>
<dbReference type="Proteomes" id="UP000636479">
    <property type="component" value="Unassembled WGS sequence"/>
</dbReference>
<evidence type="ECO:0000313" key="2">
    <source>
        <dbReference type="EMBL" id="KAF7303487.1"/>
    </source>
</evidence>
<dbReference type="GO" id="GO:0004497">
    <property type="term" value="F:monooxygenase activity"/>
    <property type="evidence" value="ECO:0007669"/>
    <property type="project" value="UniProtKB-KW"/>
</dbReference>
<keyword evidence="3" id="KW-1185">Reference proteome</keyword>
<dbReference type="GeneID" id="59345054"/>
<dbReference type="SUPFAM" id="SSF48264">
    <property type="entry name" value="Cytochrome P450"/>
    <property type="match status" value="1"/>
</dbReference>
<dbReference type="Gene3D" id="1.10.630.10">
    <property type="entry name" value="Cytochrome P450"/>
    <property type="match status" value="1"/>
</dbReference>
<keyword evidence="2" id="KW-0560">Oxidoreductase</keyword>
<dbReference type="RefSeq" id="XP_037220459.1">
    <property type="nucleotide sequence ID" value="XM_037362538.1"/>
</dbReference>
<dbReference type="GO" id="GO:0020037">
    <property type="term" value="F:heme binding"/>
    <property type="evidence" value="ECO:0007669"/>
    <property type="project" value="InterPro"/>
</dbReference>
<keyword evidence="2" id="KW-0503">Monooxygenase</keyword>
<dbReference type="GO" id="GO:0016705">
    <property type="term" value="F:oxidoreductase activity, acting on paired donors, with incorporation or reduction of molecular oxygen"/>
    <property type="evidence" value="ECO:0007669"/>
    <property type="project" value="InterPro"/>
</dbReference>
<evidence type="ECO:0000313" key="3">
    <source>
        <dbReference type="Proteomes" id="UP000636479"/>
    </source>
</evidence>
<comment type="caution">
    <text evidence="2">The sequence shown here is derived from an EMBL/GenBank/DDBJ whole genome shotgun (WGS) entry which is preliminary data.</text>
</comment>
<reference evidence="2" key="1">
    <citation type="submission" date="2020-05" db="EMBL/GenBank/DDBJ databases">
        <title>Mycena genomes resolve the evolution of fungal bioluminescence.</title>
        <authorList>
            <person name="Tsai I.J."/>
        </authorList>
    </citation>
    <scope>NUCLEOTIDE SEQUENCE</scope>
    <source>
        <strain evidence="2">171206Taipei</strain>
    </source>
</reference>
<proteinExistence type="predicted"/>
<gene>
    <name evidence="2" type="ORF">MIND_00577700</name>
</gene>
<feature type="region of interest" description="Disordered" evidence="1">
    <location>
        <begin position="69"/>
        <end position="105"/>
    </location>
</feature>
<organism evidence="2 3">
    <name type="scientific">Mycena indigotica</name>
    <dbReference type="NCBI Taxonomy" id="2126181"/>
    <lineage>
        <taxon>Eukaryota</taxon>
        <taxon>Fungi</taxon>
        <taxon>Dikarya</taxon>
        <taxon>Basidiomycota</taxon>
        <taxon>Agaricomycotina</taxon>
        <taxon>Agaricomycetes</taxon>
        <taxon>Agaricomycetidae</taxon>
        <taxon>Agaricales</taxon>
        <taxon>Marasmiineae</taxon>
        <taxon>Mycenaceae</taxon>
        <taxon>Mycena</taxon>
    </lineage>
</organism>
<dbReference type="InterPro" id="IPR036396">
    <property type="entry name" value="Cyt_P450_sf"/>
</dbReference>
<protein>
    <submittedName>
        <fullName evidence="2">Cytochrome P450 monooxygenase</fullName>
    </submittedName>
</protein>
<dbReference type="GO" id="GO:0005506">
    <property type="term" value="F:iron ion binding"/>
    <property type="evidence" value="ECO:0007669"/>
    <property type="project" value="InterPro"/>
</dbReference>
<dbReference type="OrthoDB" id="1470350at2759"/>
<dbReference type="AlphaFoldDB" id="A0A8H6SRC2"/>
<name>A0A8H6SRC2_9AGAR</name>
<evidence type="ECO:0000256" key="1">
    <source>
        <dbReference type="SAM" id="MobiDB-lite"/>
    </source>
</evidence>
<sequence>MVSLLAIPPEEATFMMALSGTDHFLHELLMSSPRRRIIRGCQGGGPFTAATVTATTVVDYRLIPRRPRRVSAADPSPLLHRSSGVRPASRDELSRCSTPKPPPRLGRAQVLKDEMLNMLLARRDTTMHTLAVCGYFFTMYPDIYRRAREEMLPRRPREVPYHSQERIHISVPPVQHWPAHLPRSAVRVQRDGAHARALHAGVRRGCARRVRVCAGALPPDAYQWKACAGLKGGSARNRK</sequence>
<dbReference type="EMBL" id="JACAZF010000005">
    <property type="protein sequence ID" value="KAF7303487.1"/>
    <property type="molecule type" value="Genomic_DNA"/>
</dbReference>